<comment type="caution">
    <text evidence="1">The sequence shown here is derived from an EMBL/GenBank/DDBJ whole genome shotgun (WGS) entry which is preliminary data.</text>
</comment>
<evidence type="ECO:0000313" key="2">
    <source>
        <dbReference type="Proteomes" id="UP000530234"/>
    </source>
</evidence>
<name>A0A7W3T1E5_9ACTN</name>
<accession>A0A7W3T1E5</accession>
<keyword evidence="2" id="KW-1185">Reference proteome</keyword>
<evidence type="ECO:0000313" key="1">
    <source>
        <dbReference type="EMBL" id="MBB0229144.1"/>
    </source>
</evidence>
<reference evidence="2" key="1">
    <citation type="submission" date="2019-10" db="EMBL/GenBank/DDBJ databases">
        <title>Streptomyces sp. nov., a novel actinobacterium isolated from alkaline environment.</title>
        <authorList>
            <person name="Golinska P."/>
        </authorList>
    </citation>
    <scope>NUCLEOTIDE SEQUENCE [LARGE SCALE GENOMIC DNA]</scope>
    <source>
        <strain evidence="2">DSM 42108</strain>
    </source>
</reference>
<organism evidence="1 2">
    <name type="scientific">Streptomyces calidiresistens</name>
    <dbReference type="NCBI Taxonomy" id="1485586"/>
    <lineage>
        <taxon>Bacteria</taxon>
        <taxon>Bacillati</taxon>
        <taxon>Actinomycetota</taxon>
        <taxon>Actinomycetes</taxon>
        <taxon>Kitasatosporales</taxon>
        <taxon>Streptomycetaceae</taxon>
        <taxon>Streptomyces</taxon>
    </lineage>
</organism>
<proteinExistence type="predicted"/>
<feature type="non-terminal residue" evidence="1">
    <location>
        <position position="160"/>
    </location>
</feature>
<gene>
    <name evidence="1" type="ORF">FOE67_06350</name>
</gene>
<dbReference type="AlphaFoldDB" id="A0A7W3T1E5"/>
<dbReference type="EMBL" id="VKHS01000088">
    <property type="protein sequence ID" value="MBB0229144.1"/>
    <property type="molecule type" value="Genomic_DNA"/>
</dbReference>
<dbReference type="Proteomes" id="UP000530234">
    <property type="component" value="Unassembled WGS sequence"/>
</dbReference>
<protein>
    <submittedName>
        <fullName evidence="1">Uncharacterized protein</fullName>
    </submittedName>
</protein>
<sequence length="160" mass="18104">MSIPARCGTPAAYMRHYRRGESCEVCGNGRSTRRALAPCGTTSAYIRHQRHRETCEACGVVDIPRPRSLAPCGTSAARRRHWRHGEMCDVCDYPRSRRFACGTRGARSYHRRRDQTCELCEVYSTGPCGTPDRVRAHVLLREPLDDVCVRAWNANARPAR</sequence>